<dbReference type="AlphaFoldDB" id="A0A1I8AEB0"/>
<keyword evidence="9" id="KW-1185">Reference proteome</keyword>
<dbReference type="SUPFAM" id="SSF53335">
    <property type="entry name" value="S-adenosyl-L-methionine-dependent methyltransferases"/>
    <property type="match status" value="1"/>
</dbReference>
<evidence type="ECO:0000313" key="10">
    <source>
        <dbReference type="WBParaSite" id="L893_g5056.t1"/>
    </source>
</evidence>
<dbReference type="Proteomes" id="UP000095287">
    <property type="component" value="Unplaced"/>
</dbReference>
<protein>
    <recommendedName>
        <fullName evidence="4">Calmodulin-lysine N-methyltransferase</fullName>
        <ecNumber evidence="3">2.1.1.60</ecNumber>
    </recommendedName>
</protein>
<reference evidence="10" key="1">
    <citation type="submission" date="2016-11" db="UniProtKB">
        <authorList>
            <consortium name="WormBaseParasite"/>
        </authorList>
    </citation>
    <scope>IDENTIFICATION</scope>
</reference>
<keyword evidence="5" id="KW-0963">Cytoplasm</keyword>
<dbReference type="GO" id="GO:0032259">
    <property type="term" value="P:methylation"/>
    <property type="evidence" value="ECO:0007669"/>
    <property type="project" value="UniProtKB-KW"/>
</dbReference>
<evidence type="ECO:0000256" key="4">
    <source>
        <dbReference type="ARBA" id="ARBA00020594"/>
    </source>
</evidence>
<keyword evidence="6" id="KW-0489">Methyltransferase</keyword>
<keyword evidence="8" id="KW-0539">Nucleus</keyword>
<dbReference type="GO" id="GO:0005634">
    <property type="term" value="C:nucleus"/>
    <property type="evidence" value="ECO:0007669"/>
    <property type="project" value="UniProtKB-SubCell"/>
</dbReference>
<evidence type="ECO:0000256" key="7">
    <source>
        <dbReference type="ARBA" id="ARBA00022679"/>
    </source>
</evidence>
<dbReference type="InterPro" id="IPR019410">
    <property type="entry name" value="Methyltransf_16"/>
</dbReference>
<keyword evidence="7" id="KW-0808">Transferase</keyword>
<dbReference type="EC" id="2.1.1.60" evidence="3"/>
<evidence type="ECO:0000256" key="8">
    <source>
        <dbReference type="ARBA" id="ARBA00023242"/>
    </source>
</evidence>
<dbReference type="PANTHER" id="PTHR13539:SF3">
    <property type="entry name" value="CALMODULIN-LYSINE N-METHYLTRANSFERASE"/>
    <property type="match status" value="1"/>
</dbReference>
<proteinExistence type="predicted"/>
<name>A0A1I8AEB0_9BILA</name>
<dbReference type="InterPro" id="IPR025800">
    <property type="entry name" value="CaM-Lys-N-MeTrfase"/>
</dbReference>
<dbReference type="CDD" id="cd02440">
    <property type="entry name" value="AdoMet_MTases"/>
    <property type="match status" value="1"/>
</dbReference>
<dbReference type="Gene3D" id="3.40.50.150">
    <property type="entry name" value="Vaccinia Virus protein VP39"/>
    <property type="match status" value="1"/>
</dbReference>
<evidence type="ECO:0000256" key="6">
    <source>
        <dbReference type="ARBA" id="ARBA00022603"/>
    </source>
</evidence>
<dbReference type="PANTHER" id="PTHR13539">
    <property type="entry name" value="CALMODULIN-LYSINE N-METHYLTRANSFERASE"/>
    <property type="match status" value="1"/>
</dbReference>
<evidence type="ECO:0000313" key="9">
    <source>
        <dbReference type="Proteomes" id="UP000095287"/>
    </source>
</evidence>
<dbReference type="InterPro" id="IPR029063">
    <property type="entry name" value="SAM-dependent_MTases_sf"/>
</dbReference>
<comment type="subcellular location">
    <subcellularLocation>
        <location evidence="2">Cytoplasm</location>
    </subcellularLocation>
    <subcellularLocation>
        <location evidence="1">Nucleus</location>
    </subcellularLocation>
</comment>
<evidence type="ECO:0000256" key="2">
    <source>
        <dbReference type="ARBA" id="ARBA00004496"/>
    </source>
</evidence>
<organism evidence="9 10">
    <name type="scientific">Steinernema glaseri</name>
    <dbReference type="NCBI Taxonomy" id="37863"/>
    <lineage>
        <taxon>Eukaryota</taxon>
        <taxon>Metazoa</taxon>
        <taxon>Ecdysozoa</taxon>
        <taxon>Nematoda</taxon>
        <taxon>Chromadorea</taxon>
        <taxon>Rhabditida</taxon>
        <taxon>Tylenchina</taxon>
        <taxon>Panagrolaimomorpha</taxon>
        <taxon>Strongyloidoidea</taxon>
        <taxon>Steinernematidae</taxon>
        <taxon>Steinernema</taxon>
    </lineage>
</organism>
<dbReference type="WBParaSite" id="L893_g5056.t1">
    <property type="protein sequence ID" value="L893_g5056.t1"/>
    <property type="gene ID" value="L893_g5056"/>
</dbReference>
<evidence type="ECO:0000256" key="1">
    <source>
        <dbReference type="ARBA" id="ARBA00004123"/>
    </source>
</evidence>
<dbReference type="GO" id="GO:0005737">
    <property type="term" value="C:cytoplasm"/>
    <property type="evidence" value="ECO:0007669"/>
    <property type="project" value="UniProtKB-SubCell"/>
</dbReference>
<evidence type="ECO:0000256" key="5">
    <source>
        <dbReference type="ARBA" id="ARBA00022490"/>
    </source>
</evidence>
<sequence>MTSGTNGSDSKKPTQGKRLWQKAFKALKTGETTFDEPFHLFSGEAHPDPVIHRNGGRYVDCGGKRLVIFNFLGKQFSCQDLSSTDNTGNARLWLSEECLAYYIVKQAHNVSFHAKFANRRILELGSGKTGLAGLCAANYPGTTVHITDGNVKAVENVQRIVEENGLDNVEAYRLDWTRPPQSVEKFDVIVASDCVYFERYHCIIDCMEQMLTEMGTVYMAAPYRKGSLEAFLSKVDPKKWEYVLVEHPDWCSAIEKLRTGGMKHGSPTEFNEDLHLPRLVILRRVICQ</sequence>
<dbReference type="Pfam" id="PF10294">
    <property type="entry name" value="Methyltransf_16"/>
    <property type="match status" value="1"/>
</dbReference>
<accession>A0A1I8AEB0</accession>
<dbReference type="GO" id="GO:0018025">
    <property type="term" value="F:calmodulin-lysine N-methyltransferase activity"/>
    <property type="evidence" value="ECO:0007669"/>
    <property type="project" value="UniProtKB-EC"/>
</dbReference>
<evidence type="ECO:0000256" key="3">
    <source>
        <dbReference type="ARBA" id="ARBA00011914"/>
    </source>
</evidence>